<proteinExistence type="predicted"/>
<evidence type="ECO:0000313" key="4">
    <source>
        <dbReference type="Proteomes" id="UP000541154"/>
    </source>
</evidence>
<accession>A0A8H6AD34</accession>
<dbReference type="Proteomes" id="UP000326877">
    <property type="component" value="Unassembled WGS sequence"/>
</dbReference>
<accession>A0A5N7BTS6</accession>
<dbReference type="CDD" id="cd07187">
    <property type="entry name" value="YvcK_like"/>
    <property type="match status" value="1"/>
</dbReference>
<evidence type="ECO:0000256" key="1">
    <source>
        <dbReference type="SAM" id="MobiDB-lite"/>
    </source>
</evidence>
<evidence type="ECO:0000313" key="2">
    <source>
        <dbReference type="EMBL" id="KAE8385149.1"/>
    </source>
</evidence>
<evidence type="ECO:0000313" key="3">
    <source>
        <dbReference type="EMBL" id="KAF5864790.1"/>
    </source>
</evidence>
<dbReference type="Pfam" id="PF01933">
    <property type="entry name" value="CofD"/>
    <property type="match status" value="1"/>
</dbReference>
<dbReference type="PANTHER" id="PTHR31240">
    <property type="entry name" value="MATERNAL EFFECT EMBRYO ARREST 18"/>
    <property type="match status" value="1"/>
</dbReference>
<name>A0A5N7BTS6_PETAA</name>
<protein>
    <submittedName>
        <fullName evidence="2">Uncharacterized protein</fullName>
    </submittedName>
</protein>
<dbReference type="EMBL" id="SPNV01000028">
    <property type="protein sequence ID" value="KAF5864790.1"/>
    <property type="molecule type" value="Genomic_DNA"/>
</dbReference>
<dbReference type="AlphaFoldDB" id="A0A5N7BTS6"/>
<dbReference type="GO" id="GO:0043743">
    <property type="term" value="F:LPPG:FO 2-phospho-L-lactate transferase activity"/>
    <property type="evidence" value="ECO:0007669"/>
    <property type="project" value="InterPro"/>
</dbReference>
<reference evidence="2" key="2">
    <citation type="submission" date="2019-04" db="EMBL/GenBank/DDBJ databases">
        <title>Friends and foes A comparative genomics studyof 23 Aspergillus species from section Flavi.</title>
        <authorList>
            <consortium name="DOE Joint Genome Institute"/>
            <person name="Kjaerbolling I."/>
            <person name="Vesth T."/>
            <person name="Frisvad J.C."/>
            <person name="Nybo J.L."/>
            <person name="Theobald S."/>
            <person name="Kildgaard S."/>
            <person name="Isbrandt T."/>
            <person name="Kuo A."/>
            <person name="Sato A."/>
            <person name="Lyhne E.K."/>
            <person name="Kogle M.E."/>
            <person name="Wiebenga A."/>
            <person name="Kun R.S."/>
            <person name="Lubbers R.J."/>
            <person name="Makela M.R."/>
            <person name="Barry K."/>
            <person name="Chovatia M."/>
            <person name="Clum A."/>
            <person name="Daum C."/>
            <person name="Haridas S."/>
            <person name="He G."/>
            <person name="LaButti K."/>
            <person name="Lipzen A."/>
            <person name="Mondo S."/>
            <person name="Riley R."/>
            <person name="Salamov A."/>
            <person name="Simmons B.A."/>
            <person name="Magnuson J.K."/>
            <person name="Henrissat B."/>
            <person name="Mortensen U.H."/>
            <person name="Larsen T.O."/>
            <person name="Devries R.P."/>
            <person name="Grigoriev I.V."/>
            <person name="Machida M."/>
            <person name="Baker S.E."/>
            <person name="Andersen M.R."/>
        </authorList>
    </citation>
    <scope>NUCLEOTIDE SEQUENCE [LARGE SCALE GENOMIC DNA]</scope>
    <source>
        <strain evidence="2">IBT 14317</strain>
    </source>
</reference>
<keyword evidence="4" id="KW-1185">Reference proteome</keyword>
<gene>
    <name evidence="2" type="ORF">BDV23DRAFT_191059</name>
    <name evidence="3" type="ORF">ETB97_006328</name>
</gene>
<organism evidence="2">
    <name type="scientific">Petromyces alliaceus</name>
    <name type="common">Aspergillus alliaceus</name>
    <dbReference type="NCBI Taxonomy" id="209559"/>
    <lineage>
        <taxon>Eukaryota</taxon>
        <taxon>Fungi</taxon>
        <taxon>Dikarya</taxon>
        <taxon>Ascomycota</taxon>
        <taxon>Pezizomycotina</taxon>
        <taxon>Eurotiomycetes</taxon>
        <taxon>Eurotiomycetidae</taxon>
        <taxon>Eurotiales</taxon>
        <taxon>Aspergillaceae</taxon>
        <taxon>Aspergillus</taxon>
        <taxon>Aspergillus subgen. Circumdati</taxon>
    </lineage>
</organism>
<dbReference type="EMBL" id="ML735344">
    <property type="protein sequence ID" value="KAE8385149.1"/>
    <property type="molecule type" value="Genomic_DNA"/>
</dbReference>
<dbReference type="Gene3D" id="3.40.50.10680">
    <property type="entry name" value="CofD-like domains"/>
    <property type="match status" value="1"/>
</dbReference>
<sequence>MSTTSTPNRGIVVFSGGSAANNLVDVFSSVRDSKSCPLSYIIPISDNGGSSSELIRIFGGPGIGDVRSRLVRLIPDSPPNSELGAIKTLFNHRLPADTAAAHAEWLSIVDGTSAIWQAITPAKRELIRSFFNLLNLEILKRARPPSSTFDFTSASVGNLFLTGARLFSGSFESAIYLLGSICGVPSDTVRVIPAINSNFSHHISASLANGTVIVGQNSISHPSEVTALQPRPGSRRPSLLLADGASESEDPDTPDPVFYEDDHPPGSLPTLRNKNIQFSKTENEDLPSRITRIWYINPYGQEIRPPANPRVLEALRDSQAIIYSIGSLYTSLIPSLILRGVGQAIVMSPARQKILILNGSLDRETGPPSEPFTAVDFVEAITRAGEESRGRMHLTIPTLDGDGRSAMDLPYTSYVTHILHLEGPGTPHVDRYRLAEMGIETLRLYGRKIVTTGVDGIEMPFGMKYDSTALIQALEVVLGKKGDAMLRGGEKNGLSRRNTLDPGRKR</sequence>
<accession>A0A5N6FXI0</accession>
<feature type="region of interest" description="Disordered" evidence="1">
    <location>
        <begin position="244"/>
        <end position="265"/>
    </location>
</feature>
<dbReference type="OrthoDB" id="10267139at2759"/>
<dbReference type="InterPro" id="IPR038136">
    <property type="entry name" value="CofD-like_dom_sf"/>
</dbReference>
<dbReference type="InterPro" id="IPR002882">
    <property type="entry name" value="CofD"/>
</dbReference>
<dbReference type="Proteomes" id="UP000541154">
    <property type="component" value="Unassembled WGS sequence"/>
</dbReference>
<reference evidence="3 4" key="1">
    <citation type="submission" date="2019-04" db="EMBL/GenBank/DDBJ databases">
        <title>Aspergillus burnettii sp. nov., novel species from soil in southeast Queensland.</title>
        <authorList>
            <person name="Gilchrist C.L.M."/>
            <person name="Pitt J.I."/>
            <person name="Lange L."/>
            <person name="Lacey H.J."/>
            <person name="Vuong D."/>
            <person name="Midgley D.J."/>
            <person name="Greenfield P."/>
            <person name="Bradbury M."/>
            <person name="Lacey E."/>
            <person name="Busk P.K."/>
            <person name="Pilgaard B."/>
            <person name="Chooi Y.H."/>
            <person name="Piggott A.M."/>
        </authorList>
    </citation>
    <scope>NUCLEOTIDE SEQUENCE [LARGE SCALE GENOMIC DNA]</scope>
    <source>
        <strain evidence="3 4">FRR 5400</strain>
    </source>
</reference>
<dbReference type="SUPFAM" id="SSF142338">
    <property type="entry name" value="CofD-like"/>
    <property type="match status" value="1"/>
</dbReference>
<dbReference type="PANTHER" id="PTHR31240:SF0">
    <property type="entry name" value="MATERNAL EFFECT EMBRYO ARREST 18"/>
    <property type="match status" value="1"/>
</dbReference>
<dbReference type="OMA" id="RITRIWY"/>